<reference evidence="2 3" key="1">
    <citation type="journal article" date="2017" name="Int. J. Syst. Evol. Microbiol.">
        <title>Erythrobacter aquimixticola sp. nov., isolated from the junction between the ocean and a freshwater spring.</title>
        <authorList>
            <person name="Park S."/>
            <person name="Jung Y.T."/>
            <person name="Choi S.J."/>
            <person name="Yoon J.H."/>
        </authorList>
    </citation>
    <scope>NUCLEOTIDE SEQUENCE [LARGE SCALE GENOMIC DNA]</scope>
    <source>
        <strain evidence="2 3">JSSK-14</strain>
    </source>
</reference>
<dbReference type="AlphaFoldDB" id="A0A419RUP0"/>
<feature type="transmembrane region" description="Helical" evidence="1">
    <location>
        <begin position="105"/>
        <end position="125"/>
    </location>
</feature>
<feature type="transmembrane region" description="Helical" evidence="1">
    <location>
        <begin position="172"/>
        <end position="190"/>
    </location>
</feature>
<dbReference type="RefSeq" id="WP_120048473.1">
    <property type="nucleotide sequence ID" value="NZ_RAHX01000001.1"/>
</dbReference>
<dbReference type="EMBL" id="RAHX01000001">
    <property type="protein sequence ID" value="RJY09464.1"/>
    <property type="molecule type" value="Genomic_DNA"/>
</dbReference>
<accession>A0A419RUP0</accession>
<evidence type="ECO:0000313" key="3">
    <source>
        <dbReference type="Proteomes" id="UP000285232"/>
    </source>
</evidence>
<organism evidence="2 3">
    <name type="scientific">Aurantiacibacter aquimixticola</name>
    <dbReference type="NCBI Taxonomy" id="1958945"/>
    <lineage>
        <taxon>Bacteria</taxon>
        <taxon>Pseudomonadati</taxon>
        <taxon>Pseudomonadota</taxon>
        <taxon>Alphaproteobacteria</taxon>
        <taxon>Sphingomonadales</taxon>
        <taxon>Erythrobacteraceae</taxon>
        <taxon>Aurantiacibacter</taxon>
    </lineage>
</organism>
<keyword evidence="1" id="KW-0812">Transmembrane</keyword>
<feature type="transmembrane region" description="Helical" evidence="1">
    <location>
        <begin position="24"/>
        <end position="44"/>
    </location>
</feature>
<name>A0A419RUP0_9SPHN</name>
<feature type="transmembrane region" description="Helical" evidence="1">
    <location>
        <begin position="56"/>
        <end position="76"/>
    </location>
</feature>
<proteinExistence type="predicted"/>
<feature type="transmembrane region" description="Helical" evidence="1">
    <location>
        <begin position="134"/>
        <end position="152"/>
    </location>
</feature>
<keyword evidence="3" id="KW-1185">Reference proteome</keyword>
<dbReference type="Proteomes" id="UP000285232">
    <property type="component" value="Unassembled WGS sequence"/>
</dbReference>
<protein>
    <submittedName>
        <fullName evidence="2">Uncharacterized protein</fullName>
    </submittedName>
</protein>
<gene>
    <name evidence="2" type="ORF">D6201_08935</name>
</gene>
<evidence type="ECO:0000256" key="1">
    <source>
        <dbReference type="SAM" id="Phobius"/>
    </source>
</evidence>
<keyword evidence="1" id="KW-0472">Membrane</keyword>
<sequence>MVDRLDRSALFDGMQDMFVTTSPLSLVAIALYAGVAACAAGAAWTAITERQMRWHFRFWCIIAIIFTLLILLRAYGFEEATRDTLRTYLKASDLYASRRVFQRPAAAFLVISIAGAGILAVRYLAVRNSGRRDVLVSVSLTCSVLSLALLLLRILSLHSIDFLLYGPLKLNWVFDIGSSVLAAGSALAYIRRVRGRIAAAHGNHSKTRPTTKGGQYE</sequence>
<comment type="caution">
    <text evidence="2">The sequence shown here is derived from an EMBL/GenBank/DDBJ whole genome shotgun (WGS) entry which is preliminary data.</text>
</comment>
<keyword evidence="1" id="KW-1133">Transmembrane helix</keyword>
<evidence type="ECO:0000313" key="2">
    <source>
        <dbReference type="EMBL" id="RJY09464.1"/>
    </source>
</evidence>